<accession>A0AAD7REZ3</accession>
<evidence type="ECO:0000256" key="1">
    <source>
        <dbReference type="SAM" id="MobiDB-lite"/>
    </source>
</evidence>
<dbReference type="Proteomes" id="UP001221898">
    <property type="component" value="Unassembled WGS sequence"/>
</dbReference>
<protein>
    <submittedName>
        <fullName evidence="2">Uncharacterized protein</fullName>
    </submittedName>
</protein>
<feature type="region of interest" description="Disordered" evidence="1">
    <location>
        <begin position="58"/>
        <end position="97"/>
    </location>
</feature>
<proteinExistence type="predicted"/>
<reference evidence="2" key="1">
    <citation type="journal article" date="2023" name="Science">
        <title>Genome structures resolve the early diversification of teleost fishes.</title>
        <authorList>
            <person name="Parey E."/>
            <person name="Louis A."/>
            <person name="Montfort J."/>
            <person name="Bouchez O."/>
            <person name="Roques C."/>
            <person name="Iampietro C."/>
            <person name="Lluch J."/>
            <person name="Castinel A."/>
            <person name="Donnadieu C."/>
            <person name="Desvignes T."/>
            <person name="Floi Bucao C."/>
            <person name="Jouanno E."/>
            <person name="Wen M."/>
            <person name="Mejri S."/>
            <person name="Dirks R."/>
            <person name="Jansen H."/>
            <person name="Henkel C."/>
            <person name="Chen W.J."/>
            <person name="Zahm M."/>
            <person name="Cabau C."/>
            <person name="Klopp C."/>
            <person name="Thompson A.W."/>
            <person name="Robinson-Rechavi M."/>
            <person name="Braasch I."/>
            <person name="Lecointre G."/>
            <person name="Bobe J."/>
            <person name="Postlethwait J.H."/>
            <person name="Berthelot C."/>
            <person name="Roest Crollius H."/>
            <person name="Guiguen Y."/>
        </authorList>
    </citation>
    <scope>NUCLEOTIDE SEQUENCE</scope>
    <source>
        <strain evidence="2">NC1722</strain>
    </source>
</reference>
<feature type="compositionally biased region" description="Acidic residues" evidence="1">
    <location>
        <begin position="73"/>
        <end position="83"/>
    </location>
</feature>
<keyword evidence="3" id="KW-1185">Reference proteome</keyword>
<evidence type="ECO:0000313" key="2">
    <source>
        <dbReference type="EMBL" id="KAJ8377594.1"/>
    </source>
</evidence>
<gene>
    <name evidence="2" type="ORF">AAFF_G00255520</name>
</gene>
<sequence>MELSSPERGSERETQAERAAPRTRGSRPMASGRRAVAAFVCGVLLAKVNSARLFHEFRPDSGLRGRGKGVGREEEEEEEEEEGVGVGRDHNCAKLAL</sequence>
<feature type="region of interest" description="Disordered" evidence="1">
    <location>
        <begin position="1"/>
        <end position="32"/>
    </location>
</feature>
<dbReference type="EMBL" id="JAINUG010000346">
    <property type="protein sequence ID" value="KAJ8377594.1"/>
    <property type="molecule type" value="Genomic_DNA"/>
</dbReference>
<dbReference type="AlphaFoldDB" id="A0AAD7REZ3"/>
<feature type="compositionally biased region" description="Basic and acidic residues" evidence="1">
    <location>
        <begin position="8"/>
        <end position="20"/>
    </location>
</feature>
<evidence type="ECO:0000313" key="3">
    <source>
        <dbReference type="Proteomes" id="UP001221898"/>
    </source>
</evidence>
<name>A0AAD7REZ3_9TELE</name>
<feature type="compositionally biased region" description="Basic and acidic residues" evidence="1">
    <location>
        <begin position="87"/>
        <end position="97"/>
    </location>
</feature>
<organism evidence="2 3">
    <name type="scientific">Aldrovandia affinis</name>
    <dbReference type="NCBI Taxonomy" id="143900"/>
    <lineage>
        <taxon>Eukaryota</taxon>
        <taxon>Metazoa</taxon>
        <taxon>Chordata</taxon>
        <taxon>Craniata</taxon>
        <taxon>Vertebrata</taxon>
        <taxon>Euteleostomi</taxon>
        <taxon>Actinopterygii</taxon>
        <taxon>Neopterygii</taxon>
        <taxon>Teleostei</taxon>
        <taxon>Notacanthiformes</taxon>
        <taxon>Halosauridae</taxon>
        <taxon>Aldrovandia</taxon>
    </lineage>
</organism>
<comment type="caution">
    <text evidence="2">The sequence shown here is derived from an EMBL/GenBank/DDBJ whole genome shotgun (WGS) entry which is preliminary data.</text>
</comment>